<evidence type="ECO:0000256" key="10">
    <source>
        <dbReference type="ARBA" id="ARBA00023180"/>
    </source>
</evidence>
<dbReference type="InterPro" id="IPR000719">
    <property type="entry name" value="Prot_kinase_dom"/>
</dbReference>
<dbReference type="eggNOG" id="ENOG502QTRQ">
    <property type="taxonomic scope" value="Eukaryota"/>
</dbReference>
<dbReference type="Pfam" id="PF08276">
    <property type="entry name" value="PAN_2"/>
    <property type="match status" value="1"/>
</dbReference>
<dbReference type="Pfam" id="PF07714">
    <property type="entry name" value="PK_Tyr_Ser-Thr"/>
    <property type="match status" value="2"/>
</dbReference>
<dbReference type="FunFam" id="3.30.200.20:FF:000951">
    <property type="entry name" value="Uncharacterized protein"/>
    <property type="match status" value="1"/>
</dbReference>
<dbReference type="InterPro" id="IPR001245">
    <property type="entry name" value="Ser-Thr/Tyr_kinase_cat_dom"/>
</dbReference>
<feature type="domain" description="Bulb-type lectin" evidence="13">
    <location>
        <begin position="16"/>
        <end position="138"/>
    </location>
</feature>
<keyword evidence="8" id="KW-0067">ATP-binding</keyword>
<dbReference type="Gene3D" id="3.30.200.20">
    <property type="entry name" value="Phosphorylase Kinase, domain 1"/>
    <property type="match status" value="1"/>
</dbReference>
<keyword evidence="16" id="KW-1185">Reference proteome</keyword>
<keyword evidence="4" id="KW-0808">Transferase</keyword>
<dbReference type="PROSITE" id="PS50011">
    <property type="entry name" value="PROTEIN_KINASE_DOM"/>
    <property type="match status" value="1"/>
</dbReference>
<dbReference type="EMBL" id="CM007654">
    <property type="protein sequence ID" value="ONI11924.1"/>
    <property type="molecule type" value="Genomic_DNA"/>
</dbReference>
<sequence>MSFTKTSLLWNFNAARDTLKPGDTLNSSSSLVSAMGKFTMGFHIYDHNLNYSYLVVKWAASHNYAWIANRNKPILYPLGILTLDQNNTLKITHKDGEPVVLYSASETSNANNIVATLLDSGNFVLQELSFDGSPKRLVDALLPGMKLGVNHKSGHVWSISSWFTPNSAVPGAFTLDWDPEAHELKIRRRGVVYWSSGAFRNGRFKFILPDESKLRYNFSIVSNEDEDYFTYSAVDQSGISEWVLTTMGRLYDFDETIDIAQADYCYGSNTDGGCQMWDRPIDCRHAGDRFEEEKGYFNPTGSGSTATSDASNTSFSISDCKAACWKNCDCLGFNYLFDNQTGCRFWTGHWKFIKDSTGYSSSNIYFLTTKASHNHEHKRIIWIGTATAAALLTMVLCIMCCLLRRRIFLLPGENRRKIDDKELLDVKESYSSNNVNALQNDGDMGHDLRVFSYASVKAATGNFCDENKLGEGGFGPVYKGKMSMGQEIAVKRLSRCSLQGTWEFKNELILISELQHTNLVRILGFCIHGVERMLIYDGYMSPEYAMGGIFSTKSDVYSFGVLTLEIISGRKNNSFYNADRVLNIVGYAWGLWNEGAGLRLMDPTLQESFIEDQLIRCIHVGLLCVEEDAADRPTMSEVISMLTNESMSLPIPKRPAFFTSRNEVDADMSVKESEVLSGNDFSRSDIVGR</sequence>
<evidence type="ECO:0000256" key="8">
    <source>
        <dbReference type="ARBA" id="ARBA00022840"/>
    </source>
</evidence>
<dbReference type="Proteomes" id="UP000006882">
    <property type="component" value="Chromosome G4"/>
</dbReference>
<keyword evidence="11" id="KW-0812">Transmembrane</keyword>
<evidence type="ECO:0000256" key="6">
    <source>
        <dbReference type="ARBA" id="ARBA00022741"/>
    </source>
</evidence>
<dbReference type="Gene3D" id="2.90.10.10">
    <property type="entry name" value="Bulb-type lectin domain"/>
    <property type="match status" value="1"/>
</dbReference>
<dbReference type="GO" id="GO:0005524">
    <property type="term" value="F:ATP binding"/>
    <property type="evidence" value="ECO:0007669"/>
    <property type="project" value="UniProtKB-KW"/>
</dbReference>
<evidence type="ECO:0000256" key="9">
    <source>
        <dbReference type="ARBA" id="ARBA00023157"/>
    </source>
</evidence>
<keyword evidence="5" id="KW-0732">Signal</keyword>
<evidence type="ECO:0000256" key="3">
    <source>
        <dbReference type="ARBA" id="ARBA00022527"/>
    </source>
</evidence>
<reference evidence="15 16" key="1">
    <citation type="journal article" date="2013" name="Nat. Genet.">
        <title>The high-quality draft genome of peach (Prunus persica) identifies unique patterns of genetic diversity, domestication and genome evolution.</title>
        <authorList>
            <consortium name="International Peach Genome Initiative"/>
            <person name="Verde I."/>
            <person name="Abbott A.G."/>
            <person name="Scalabrin S."/>
            <person name="Jung S."/>
            <person name="Shu S."/>
            <person name="Marroni F."/>
            <person name="Zhebentyayeva T."/>
            <person name="Dettori M.T."/>
            <person name="Grimwood J."/>
            <person name="Cattonaro F."/>
            <person name="Zuccolo A."/>
            <person name="Rossini L."/>
            <person name="Jenkins J."/>
            <person name="Vendramin E."/>
            <person name="Meisel L.A."/>
            <person name="Decroocq V."/>
            <person name="Sosinski B."/>
            <person name="Prochnik S."/>
            <person name="Mitros T."/>
            <person name="Policriti A."/>
            <person name="Cipriani G."/>
            <person name="Dondini L."/>
            <person name="Ficklin S."/>
            <person name="Goodstein D.M."/>
            <person name="Xuan P."/>
            <person name="Del Fabbro C."/>
            <person name="Aramini V."/>
            <person name="Copetti D."/>
            <person name="Gonzalez S."/>
            <person name="Horner D.S."/>
            <person name="Falchi R."/>
            <person name="Lucas S."/>
            <person name="Mica E."/>
            <person name="Maldonado J."/>
            <person name="Lazzari B."/>
            <person name="Bielenberg D."/>
            <person name="Pirona R."/>
            <person name="Miculan M."/>
            <person name="Barakat A."/>
            <person name="Testolin R."/>
            <person name="Stella A."/>
            <person name="Tartarini S."/>
            <person name="Tonutti P."/>
            <person name="Arus P."/>
            <person name="Orellana A."/>
            <person name="Wells C."/>
            <person name="Main D."/>
            <person name="Vizzotto G."/>
            <person name="Silva H."/>
            <person name="Salamini F."/>
            <person name="Schmutz J."/>
            <person name="Morgante M."/>
            <person name="Rokhsar D.S."/>
        </authorList>
    </citation>
    <scope>NUCLEOTIDE SEQUENCE [LARGE SCALE GENOMIC DNA]</scope>
    <source>
        <strain evidence="16">cv. Nemared</strain>
    </source>
</reference>
<evidence type="ECO:0008006" key="17">
    <source>
        <dbReference type="Google" id="ProtNLM"/>
    </source>
</evidence>
<dbReference type="Pfam" id="PF01453">
    <property type="entry name" value="B_lectin"/>
    <property type="match status" value="1"/>
</dbReference>
<evidence type="ECO:0000259" key="13">
    <source>
        <dbReference type="PROSITE" id="PS50927"/>
    </source>
</evidence>
<evidence type="ECO:0000259" key="14">
    <source>
        <dbReference type="PROSITE" id="PS50948"/>
    </source>
</evidence>
<dbReference type="InterPro" id="IPR003609">
    <property type="entry name" value="Pan_app"/>
</dbReference>
<evidence type="ECO:0000256" key="7">
    <source>
        <dbReference type="ARBA" id="ARBA00022777"/>
    </source>
</evidence>
<comment type="subcellular location">
    <subcellularLocation>
        <location evidence="1">Cell membrane</location>
        <topology evidence="1">Single-pass type I membrane protein</topology>
    </subcellularLocation>
</comment>
<keyword evidence="9" id="KW-1015">Disulfide bond</keyword>
<evidence type="ECO:0000256" key="11">
    <source>
        <dbReference type="SAM" id="Phobius"/>
    </source>
</evidence>
<dbReference type="GO" id="GO:0005886">
    <property type="term" value="C:plasma membrane"/>
    <property type="evidence" value="ECO:0007669"/>
    <property type="project" value="UniProtKB-SubCell"/>
</dbReference>
<keyword evidence="11" id="KW-1133">Transmembrane helix</keyword>
<evidence type="ECO:0000256" key="1">
    <source>
        <dbReference type="ARBA" id="ARBA00004251"/>
    </source>
</evidence>
<evidence type="ECO:0000313" key="15">
    <source>
        <dbReference type="EMBL" id="ONI11924.1"/>
    </source>
</evidence>
<feature type="transmembrane region" description="Helical" evidence="11">
    <location>
        <begin position="380"/>
        <end position="403"/>
    </location>
</feature>
<dbReference type="InterPro" id="IPR011009">
    <property type="entry name" value="Kinase-like_dom_sf"/>
</dbReference>
<gene>
    <name evidence="15" type="ORF">PRUPE_4G134900</name>
</gene>
<evidence type="ECO:0000259" key="12">
    <source>
        <dbReference type="PROSITE" id="PS50011"/>
    </source>
</evidence>
<feature type="domain" description="Apple" evidence="14">
    <location>
        <begin position="283"/>
        <end position="369"/>
    </location>
</feature>
<feature type="domain" description="Protein kinase" evidence="12">
    <location>
        <begin position="463"/>
        <end position="689"/>
    </location>
</feature>
<dbReference type="AlphaFoldDB" id="A0A251PK13"/>
<dbReference type="SUPFAM" id="SSF51110">
    <property type="entry name" value="alpha-D-mannose-specific plant lectins"/>
    <property type="match status" value="1"/>
</dbReference>
<dbReference type="PROSITE" id="PS50948">
    <property type="entry name" value="PAN"/>
    <property type="match status" value="1"/>
</dbReference>
<name>A0A251PK13_PRUPE</name>
<dbReference type="STRING" id="3760.A0A251PK13"/>
<organism evidence="15 16">
    <name type="scientific">Prunus persica</name>
    <name type="common">Peach</name>
    <name type="synonym">Amygdalus persica</name>
    <dbReference type="NCBI Taxonomy" id="3760"/>
    <lineage>
        <taxon>Eukaryota</taxon>
        <taxon>Viridiplantae</taxon>
        <taxon>Streptophyta</taxon>
        <taxon>Embryophyta</taxon>
        <taxon>Tracheophyta</taxon>
        <taxon>Spermatophyta</taxon>
        <taxon>Magnoliopsida</taxon>
        <taxon>eudicotyledons</taxon>
        <taxon>Gunneridae</taxon>
        <taxon>Pentapetalae</taxon>
        <taxon>rosids</taxon>
        <taxon>fabids</taxon>
        <taxon>Rosales</taxon>
        <taxon>Rosaceae</taxon>
        <taxon>Amygdaloideae</taxon>
        <taxon>Amygdaleae</taxon>
        <taxon>Prunus</taxon>
    </lineage>
</organism>
<keyword evidence="11" id="KW-0472">Membrane</keyword>
<dbReference type="SMART" id="SM00108">
    <property type="entry name" value="B_lectin"/>
    <property type="match status" value="1"/>
</dbReference>
<protein>
    <recommendedName>
        <fullName evidence="17">Non-specific serine/threonine protein kinase</fullName>
    </recommendedName>
</protein>
<dbReference type="SUPFAM" id="SSF56112">
    <property type="entry name" value="Protein kinase-like (PK-like)"/>
    <property type="match status" value="1"/>
</dbReference>
<keyword evidence="2" id="KW-1003">Cell membrane</keyword>
<keyword evidence="7" id="KW-0418">Kinase</keyword>
<keyword evidence="6" id="KW-0547">Nucleotide-binding</keyword>
<keyword evidence="3" id="KW-0723">Serine/threonine-protein kinase</keyword>
<evidence type="ECO:0000256" key="5">
    <source>
        <dbReference type="ARBA" id="ARBA00022729"/>
    </source>
</evidence>
<dbReference type="Pfam" id="PF11883">
    <property type="entry name" value="DUF3403"/>
    <property type="match status" value="1"/>
</dbReference>
<dbReference type="PROSITE" id="PS50927">
    <property type="entry name" value="BULB_LECTIN"/>
    <property type="match status" value="1"/>
</dbReference>
<dbReference type="Gramene" id="ONI11924">
    <property type="protein sequence ID" value="ONI11924"/>
    <property type="gene ID" value="PRUPE_4G134900"/>
</dbReference>
<dbReference type="PANTHER" id="PTHR27002">
    <property type="entry name" value="RECEPTOR-LIKE SERINE/THREONINE-PROTEIN KINASE SD1-8"/>
    <property type="match status" value="1"/>
</dbReference>
<dbReference type="GO" id="GO:0004674">
    <property type="term" value="F:protein serine/threonine kinase activity"/>
    <property type="evidence" value="ECO:0007669"/>
    <property type="project" value="UniProtKB-KW"/>
</dbReference>
<keyword evidence="10" id="KW-0325">Glycoprotein</keyword>
<dbReference type="InterPro" id="IPR036426">
    <property type="entry name" value="Bulb-type_lectin_dom_sf"/>
</dbReference>
<dbReference type="PANTHER" id="PTHR27002:SF1087">
    <property type="entry name" value="PROTEIN KINASE DOMAIN-CONTAINING PROTEIN"/>
    <property type="match status" value="1"/>
</dbReference>
<dbReference type="Gene3D" id="1.10.510.10">
    <property type="entry name" value="Transferase(Phosphotransferase) domain 1"/>
    <property type="match status" value="1"/>
</dbReference>
<proteinExistence type="predicted"/>
<evidence type="ECO:0000313" key="16">
    <source>
        <dbReference type="Proteomes" id="UP000006882"/>
    </source>
</evidence>
<accession>A0A251PK13</accession>
<dbReference type="FunFam" id="1.10.510.10:FF:001722">
    <property type="entry name" value="G-type lectin S-receptor-like serine/threonine-protein kinase B120"/>
    <property type="match status" value="1"/>
</dbReference>
<dbReference type="InterPro" id="IPR021820">
    <property type="entry name" value="S-locus_recpt_kinase_C"/>
</dbReference>
<evidence type="ECO:0000256" key="2">
    <source>
        <dbReference type="ARBA" id="ARBA00022475"/>
    </source>
</evidence>
<evidence type="ECO:0000256" key="4">
    <source>
        <dbReference type="ARBA" id="ARBA00022679"/>
    </source>
</evidence>
<dbReference type="InterPro" id="IPR001480">
    <property type="entry name" value="Bulb-type_lectin_dom"/>
</dbReference>